<keyword evidence="5" id="KW-0464">Manganese</keyword>
<dbReference type="EMBL" id="CP073708">
    <property type="protein sequence ID" value="QUO40185.1"/>
    <property type="molecule type" value="Genomic_DNA"/>
</dbReference>
<dbReference type="Pfam" id="PF00557">
    <property type="entry name" value="Peptidase_M24"/>
    <property type="match status" value="1"/>
</dbReference>
<dbReference type="FunFam" id="3.90.230.10:FF:000014">
    <property type="entry name" value="Aminopeptidase P family protein"/>
    <property type="match status" value="1"/>
</dbReference>
<evidence type="ECO:0000313" key="10">
    <source>
        <dbReference type="Proteomes" id="UP000595847"/>
    </source>
</evidence>
<dbReference type="GO" id="GO:0046872">
    <property type="term" value="F:metal ion binding"/>
    <property type="evidence" value="ECO:0007669"/>
    <property type="project" value="UniProtKB-KW"/>
</dbReference>
<dbReference type="KEGG" id="bcop:JD108_14415"/>
<evidence type="ECO:0000256" key="3">
    <source>
        <dbReference type="ARBA" id="ARBA00022723"/>
    </source>
</evidence>
<dbReference type="EMBL" id="CP066308">
    <property type="protein sequence ID" value="QQE73107.1"/>
    <property type="molecule type" value="Genomic_DNA"/>
</dbReference>
<evidence type="ECO:0000313" key="8">
    <source>
        <dbReference type="EMBL" id="QQE73107.1"/>
    </source>
</evidence>
<keyword evidence="8" id="KW-0645">Protease</keyword>
<dbReference type="InterPro" id="IPR050659">
    <property type="entry name" value="Peptidase_M24B"/>
</dbReference>
<dbReference type="AlphaFoldDB" id="A0A7T5EID7"/>
<dbReference type="InterPro" id="IPR000994">
    <property type="entry name" value="Pept_M24"/>
</dbReference>
<dbReference type="SUPFAM" id="SSF53092">
    <property type="entry name" value="Creatinase/prolidase N-terminal domain"/>
    <property type="match status" value="1"/>
</dbReference>
<organism evidence="8 10">
    <name type="scientific">Brevibacillus composti</name>
    <dbReference type="NCBI Taxonomy" id="2796470"/>
    <lineage>
        <taxon>Bacteria</taxon>
        <taxon>Bacillati</taxon>
        <taxon>Bacillota</taxon>
        <taxon>Bacilli</taxon>
        <taxon>Bacillales</taxon>
        <taxon>Paenibacillaceae</taxon>
        <taxon>Brevibacillus</taxon>
    </lineage>
</organism>
<feature type="domain" description="Peptidase M24" evidence="6">
    <location>
        <begin position="144"/>
        <end position="346"/>
    </location>
</feature>
<protein>
    <submittedName>
        <fullName evidence="8">Aminopeptidase P family protein</fullName>
    </submittedName>
</protein>
<reference evidence="9" key="2">
    <citation type="submission" date="2021-04" db="EMBL/GenBank/DDBJ databases">
        <title>Brevibacillus composti FJAT-54423, complete genome.</title>
        <authorList>
            <person name="Tang R."/>
        </authorList>
    </citation>
    <scope>NUCLEOTIDE SEQUENCE</scope>
    <source>
        <strain evidence="9">FJAT-54424</strain>
    </source>
</reference>
<dbReference type="PANTHER" id="PTHR46112:SF10">
    <property type="entry name" value="DIPEPTIDASE YKVY-RELATED"/>
    <property type="match status" value="1"/>
</dbReference>
<evidence type="ECO:0000313" key="9">
    <source>
        <dbReference type="EMBL" id="QUO40185.1"/>
    </source>
</evidence>
<evidence type="ECO:0000259" key="6">
    <source>
        <dbReference type="Pfam" id="PF00557"/>
    </source>
</evidence>
<dbReference type="GO" id="GO:0008235">
    <property type="term" value="F:metalloexopeptidase activity"/>
    <property type="evidence" value="ECO:0007669"/>
    <property type="project" value="UniProtKB-ARBA"/>
</dbReference>
<keyword evidence="8" id="KW-0031">Aminopeptidase</keyword>
<name>A0A7T5EID7_9BACL</name>
<dbReference type="Gene3D" id="3.40.350.10">
    <property type="entry name" value="Creatinase/prolidase N-terminal domain"/>
    <property type="match status" value="1"/>
</dbReference>
<dbReference type="InterPro" id="IPR000587">
    <property type="entry name" value="Creatinase_N"/>
</dbReference>
<comment type="cofactor">
    <cofactor evidence="1">
        <name>Mn(2+)</name>
        <dbReference type="ChEBI" id="CHEBI:29035"/>
    </cofactor>
</comment>
<dbReference type="Proteomes" id="UP000677234">
    <property type="component" value="Chromosome"/>
</dbReference>
<feature type="domain" description="Creatinase N-terminal" evidence="7">
    <location>
        <begin position="5"/>
        <end position="136"/>
    </location>
</feature>
<gene>
    <name evidence="8" type="ORF">JD108_14415</name>
    <name evidence="9" type="ORF">KDJ56_14360</name>
</gene>
<keyword evidence="3" id="KW-0479">Metal-binding</keyword>
<evidence type="ECO:0000256" key="1">
    <source>
        <dbReference type="ARBA" id="ARBA00001936"/>
    </source>
</evidence>
<dbReference type="Proteomes" id="UP000595847">
    <property type="component" value="Chromosome"/>
</dbReference>
<evidence type="ECO:0000256" key="2">
    <source>
        <dbReference type="ARBA" id="ARBA00008766"/>
    </source>
</evidence>
<dbReference type="InterPro" id="IPR029149">
    <property type="entry name" value="Creatin/AminoP/Spt16_N"/>
</dbReference>
<dbReference type="InterPro" id="IPR001714">
    <property type="entry name" value="Pept_M24_MAP"/>
</dbReference>
<dbReference type="InterPro" id="IPR036005">
    <property type="entry name" value="Creatinase/aminopeptidase-like"/>
</dbReference>
<dbReference type="RefSeq" id="WP_198826737.1">
    <property type="nucleotide sequence ID" value="NZ_CP066308.1"/>
</dbReference>
<dbReference type="GO" id="GO:0004177">
    <property type="term" value="F:aminopeptidase activity"/>
    <property type="evidence" value="ECO:0007669"/>
    <property type="project" value="UniProtKB-KW"/>
</dbReference>
<dbReference type="PRINTS" id="PR00599">
    <property type="entry name" value="MAPEPTIDASE"/>
</dbReference>
<evidence type="ECO:0000256" key="5">
    <source>
        <dbReference type="ARBA" id="ARBA00023211"/>
    </source>
</evidence>
<keyword evidence="11" id="KW-1185">Reference proteome</keyword>
<evidence type="ECO:0000259" key="7">
    <source>
        <dbReference type="Pfam" id="PF01321"/>
    </source>
</evidence>
<dbReference type="Gene3D" id="3.90.230.10">
    <property type="entry name" value="Creatinase/methionine aminopeptidase superfamily"/>
    <property type="match status" value="1"/>
</dbReference>
<accession>A0A7T5EID7</accession>
<proteinExistence type="inferred from homology"/>
<reference evidence="8 10" key="1">
    <citation type="submission" date="2020-12" db="EMBL/GenBank/DDBJ databases">
        <title>strain FJAT-54423T represents a novel species of the genus Brevibacillus.</title>
        <authorList>
            <person name="Tang R."/>
        </authorList>
    </citation>
    <scope>NUCLEOTIDE SEQUENCE [LARGE SCALE GENOMIC DNA]</scope>
    <source>
        <strain evidence="8 10">FJAT-54423</strain>
    </source>
</reference>
<dbReference type="PROSITE" id="PS00491">
    <property type="entry name" value="PROLINE_PEPTIDASE"/>
    <property type="match status" value="1"/>
</dbReference>
<dbReference type="CDD" id="cd01092">
    <property type="entry name" value="APP-like"/>
    <property type="match status" value="1"/>
</dbReference>
<sequence>MYQERIQRILSYMKKTGIDAALITQPKHVYYLTGFLTNPHERFLGLVIPAAGEAALIVPALDREAAMEASSIKNIWTHSDTDNPYDVLKQALPAGLKTLGLEKGHMTVERFEAMGAVVAADSYVDVEEPLREMRLIKSADEVARLKRAVKLVEEALEAVVGGIVPGVTEAEVVAEMEYQMKRLGAEGPAFSTMVLAGEKSALPHGTPGSRQVRPGDLLLFDIGVQNDGYVSDITRTFAVGDISEQLKEIYETVLAANEAAIAQVRPGVTFAHLDQTARRVIADKGYGEYFIHRLGHGLGMDVHEYPSIHGQNQEVLRPGMVFTIEPGIYLPGVGGVRIEDDVLVTEDGCEVLSQYPKALRVIGQ</sequence>
<evidence type="ECO:0000256" key="4">
    <source>
        <dbReference type="ARBA" id="ARBA00022801"/>
    </source>
</evidence>
<dbReference type="SUPFAM" id="SSF55920">
    <property type="entry name" value="Creatinase/aminopeptidase"/>
    <property type="match status" value="1"/>
</dbReference>
<comment type="similarity">
    <text evidence="2">Belongs to the peptidase M24B family.</text>
</comment>
<evidence type="ECO:0000313" key="11">
    <source>
        <dbReference type="Proteomes" id="UP000677234"/>
    </source>
</evidence>
<dbReference type="InterPro" id="IPR001131">
    <property type="entry name" value="Peptidase_M24B_aminopep-P_CS"/>
</dbReference>
<dbReference type="PANTHER" id="PTHR46112">
    <property type="entry name" value="AMINOPEPTIDASE"/>
    <property type="match status" value="1"/>
</dbReference>
<dbReference type="Pfam" id="PF01321">
    <property type="entry name" value="Creatinase_N"/>
    <property type="match status" value="1"/>
</dbReference>
<keyword evidence="4" id="KW-0378">Hydrolase</keyword>